<dbReference type="GO" id="GO:0005634">
    <property type="term" value="C:nucleus"/>
    <property type="evidence" value="ECO:0007669"/>
    <property type="project" value="UniProtKB-SubCell"/>
</dbReference>
<name>A0A024USH3_9STRA</name>
<protein>
    <recommendedName>
        <fullName evidence="3">Mediator complex subunit 15 KIX domain-containing protein</fullName>
    </recommendedName>
</protein>
<dbReference type="EMBL" id="KI913953">
    <property type="protein sequence ID" value="ETW08618.1"/>
    <property type="molecule type" value="Genomic_DNA"/>
</dbReference>
<sequence length="296" mass="34548">MVVEAAATLPSTQHHRHLIMRKTHAMGNHDVTHDERAHYVRRLVQEVVKVYTLLHSPFDRVAVHETCKALEHEVWETAPNADDYVRQIRAQVQSISKRGRCLLQQRDFEDASRIDSRPPTTAQRLSLYEPHTLSATPEESKRHLQQAHLRQALSTSWLKSQRKATRFRWEGPADVQEEAYVQSVQKAARSDIYEAVRNLYYNQLVTYEEQLRQSLDVEHRDWVAYDLSVVQGFLATLNSAAPTSASHHHHHHNTHTLHCQIEKVLKEKALFDYMWEMERCKVFNMPISPDSNYLHP</sequence>
<evidence type="ECO:0000256" key="2">
    <source>
        <dbReference type="ARBA" id="ARBA00023242"/>
    </source>
</evidence>
<gene>
    <name evidence="4" type="ORF">H310_01159</name>
</gene>
<evidence type="ECO:0000313" key="4">
    <source>
        <dbReference type="EMBL" id="ETW08618.1"/>
    </source>
</evidence>
<keyword evidence="2" id="KW-0539">Nucleus</keyword>
<dbReference type="Pfam" id="PF16987">
    <property type="entry name" value="KIX_2"/>
    <property type="match status" value="1"/>
</dbReference>
<dbReference type="GeneID" id="20078209"/>
<reference evidence="4" key="1">
    <citation type="submission" date="2013-12" db="EMBL/GenBank/DDBJ databases">
        <title>The Genome Sequence of Aphanomyces invadans NJM9701.</title>
        <authorList>
            <consortium name="The Broad Institute Genomics Platform"/>
            <person name="Russ C."/>
            <person name="Tyler B."/>
            <person name="van West P."/>
            <person name="Dieguez-Uribeondo J."/>
            <person name="Young S.K."/>
            <person name="Zeng Q."/>
            <person name="Gargeya S."/>
            <person name="Fitzgerald M."/>
            <person name="Abouelleil A."/>
            <person name="Alvarado L."/>
            <person name="Chapman S.B."/>
            <person name="Gainer-Dewar J."/>
            <person name="Goldberg J."/>
            <person name="Griggs A."/>
            <person name="Gujja S."/>
            <person name="Hansen M."/>
            <person name="Howarth C."/>
            <person name="Imamovic A."/>
            <person name="Ireland A."/>
            <person name="Larimer J."/>
            <person name="McCowan C."/>
            <person name="Murphy C."/>
            <person name="Pearson M."/>
            <person name="Poon T.W."/>
            <person name="Priest M."/>
            <person name="Roberts A."/>
            <person name="Saif S."/>
            <person name="Shea T."/>
            <person name="Sykes S."/>
            <person name="Wortman J."/>
            <person name="Nusbaum C."/>
            <person name="Birren B."/>
        </authorList>
    </citation>
    <scope>NUCLEOTIDE SEQUENCE [LARGE SCALE GENOMIC DNA]</scope>
    <source>
        <strain evidence="4">NJM9701</strain>
    </source>
</reference>
<feature type="domain" description="Mediator complex subunit 15 KIX" evidence="3">
    <location>
        <begin position="30"/>
        <end position="98"/>
    </location>
</feature>
<proteinExistence type="predicted"/>
<dbReference type="AlphaFoldDB" id="A0A024USH3"/>
<dbReference type="OrthoDB" id="60977at2759"/>
<dbReference type="InterPro" id="IPR036546">
    <property type="entry name" value="MED15_KIX"/>
</dbReference>
<dbReference type="RefSeq" id="XP_008862423.1">
    <property type="nucleotide sequence ID" value="XM_008864201.1"/>
</dbReference>
<organism evidence="4">
    <name type="scientific">Aphanomyces invadans</name>
    <dbReference type="NCBI Taxonomy" id="157072"/>
    <lineage>
        <taxon>Eukaryota</taxon>
        <taxon>Sar</taxon>
        <taxon>Stramenopiles</taxon>
        <taxon>Oomycota</taxon>
        <taxon>Saprolegniomycetes</taxon>
        <taxon>Saprolegniales</taxon>
        <taxon>Verrucalvaceae</taxon>
        <taxon>Aphanomyces</taxon>
    </lineage>
</organism>
<accession>A0A024USH3</accession>
<evidence type="ECO:0000259" key="3">
    <source>
        <dbReference type="Pfam" id="PF16987"/>
    </source>
</evidence>
<evidence type="ECO:0000256" key="1">
    <source>
        <dbReference type="ARBA" id="ARBA00004123"/>
    </source>
</evidence>
<comment type="subcellular location">
    <subcellularLocation>
        <location evidence="1">Nucleus</location>
    </subcellularLocation>
</comment>
<dbReference type="VEuPathDB" id="FungiDB:H310_01159"/>